<name>A0A6P1Y4E8_9SPIR</name>
<dbReference type="RefSeq" id="WP_162664442.1">
    <property type="nucleotide sequence ID" value="NZ_CP048020.1"/>
</dbReference>
<proteinExistence type="predicted"/>
<evidence type="ECO:0000313" key="1">
    <source>
        <dbReference type="EMBL" id="QHX44160.1"/>
    </source>
</evidence>
<dbReference type="AlphaFoldDB" id="A0A6P1Y4E8"/>
<reference evidence="1 2" key="1">
    <citation type="submission" date="2020-01" db="EMBL/GenBank/DDBJ databases">
        <title>Complete genome sequence of a human oral phylogroup 1 Treponema sp. strain ATCC 700766, originally isolated from periodontitis dental plaque.</title>
        <authorList>
            <person name="Chan Y."/>
            <person name="Huo Y.-B."/>
            <person name="Yu X.-L."/>
            <person name="Zeng H."/>
            <person name="Leung W.-K."/>
            <person name="Watt R.M."/>
        </authorList>
    </citation>
    <scope>NUCLEOTIDE SEQUENCE [LARGE SCALE GENOMIC DNA]</scope>
    <source>
        <strain evidence="1 2">OMZ 804</strain>
    </source>
</reference>
<sequence length="111" mass="12454">MITFPFSITKLYGVQTGYVDNAVKQQYDSGRVVAWQKNTVVKRKYAVSCSVTRAQAQIFDEWYTKTLGGNGQPFSAPNLEGSGVQTVYRMDSPPTIEGQAYKTISMEWIEV</sequence>
<dbReference type="EMBL" id="CP048020">
    <property type="protein sequence ID" value="QHX44160.1"/>
    <property type="molecule type" value="Genomic_DNA"/>
</dbReference>
<gene>
    <name evidence="1" type="ORF">GWP43_12670</name>
</gene>
<dbReference type="KEGG" id="trz:GWP43_12670"/>
<protein>
    <submittedName>
        <fullName evidence="1">Uncharacterized protein</fullName>
    </submittedName>
</protein>
<accession>A0A6P1Y4E8</accession>
<evidence type="ECO:0000313" key="2">
    <source>
        <dbReference type="Proteomes" id="UP000464374"/>
    </source>
</evidence>
<dbReference type="Proteomes" id="UP000464374">
    <property type="component" value="Chromosome"/>
</dbReference>
<organism evidence="1 2">
    <name type="scientific">Treponema vincentii</name>
    <dbReference type="NCBI Taxonomy" id="69710"/>
    <lineage>
        <taxon>Bacteria</taxon>
        <taxon>Pseudomonadati</taxon>
        <taxon>Spirochaetota</taxon>
        <taxon>Spirochaetia</taxon>
        <taxon>Spirochaetales</taxon>
        <taxon>Treponemataceae</taxon>
        <taxon>Treponema</taxon>
    </lineage>
</organism>